<evidence type="ECO:0000313" key="2">
    <source>
        <dbReference type="Proteomes" id="UP000478546"/>
    </source>
</evidence>
<comment type="caution">
    <text evidence="1">The sequence shown here is derived from an EMBL/GenBank/DDBJ whole genome shotgun (WGS) entry which is preliminary data.</text>
</comment>
<dbReference type="EMBL" id="JAAEAA010000008">
    <property type="protein sequence ID" value="NDK55848.1"/>
    <property type="molecule type" value="Genomic_DNA"/>
</dbReference>
<accession>A0A6B2H143</accession>
<protein>
    <submittedName>
        <fullName evidence="1">Uncharacterized protein</fullName>
    </submittedName>
</protein>
<dbReference type="AlphaFoldDB" id="A0A6B2H143"/>
<dbReference type="RefSeq" id="WP_162345909.1">
    <property type="nucleotide sequence ID" value="NZ_JAAEAA010000008.1"/>
</dbReference>
<evidence type="ECO:0000313" key="1">
    <source>
        <dbReference type="EMBL" id="NDK55848.1"/>
    </source>
</evidence>
<keyword evidence="2" id="KW-1185">Reference proteome</keyword>
<organism evidence="1 2">
    <name type="scientific">Pontibacter fetidus</name>
    <dbReference type="NCBI Taxonomy" id="2700082"/>
    <lineage>
        <taxon>Bacteria</taxon>
        <taxon>Pseudomonadati</taxon>
        <taxon>Bacteroidota</taxon>
        <taxon>Cytophagia</taxon>
        <taxon>Cytophagales</taxon>
        <taxon>Hymenobacteraceae</taxon>
        <taxon>Pontibacter</taxon>
    </lineage>
</organism>
<name>A0A6B2H143_9BACT</name>
<reference evidence="1 2" key="1">
    <citation type="submission" date="2020-01" db="EMBL/GenBank/DDBJ databases">
        <authorList>
            <person name="Kim M.K."/>
        </authorList>
    </citation>
    <scope>NUCLEOTIDE SEQUENCE [LARGE SCALE GENOMIC DNA]</scope>
    <source>
        <strain evidence="1 2">BT213</strain>
    </source>
</reference>
<gene>
    <name evidence="1" type="ORF">GWO68_07965</name>
</gene>
<sequence>MKQPDLKANERELIKLIRFFSKRAKSLIEAGKLDPEHEKLTSACQNLEQQLYTHAHNRTAILEKRARLEKVVEDNAQCPQCKHADMLKRTGTTSNEHGWRCNTYKCRRCNITFTWNRPNNPWHLVEFLELYINELENSLHTEQSEQMRQHIVTSIAQMQESLNRLRPVLQDSDEEVTALDQKEQEMTRLIHQFKNYLLIEKIKLDTLEEPEL</sequence>
<dbReference type="Proteomes" id="UP000478546">
    <property type="component" value="Unassembled WGS sequence"/>
</dbReference>
<proteinExistence type="predicted"/>